<keyword evidence="3" id="KW-1185">Reference proteome</keyword>
<feature type="transmembrane region" description="Helical" evidence="1">
    <location>
        <begin position="57"/>
        <end position="77"/>
    </location>
</feature>
<keyword evidence="1" id="KW-1133">Transmembrane helix</keyword>
<accession>A0A2R8FAY2</accession>
<dbReference type="RefSeq" id="WP_231911701.1">
    <property type="nucleotide sequence ID" value="NZ_LT993738.1"/>
</dbReference>
<keyword evidence="1" id="KW-0812">Transmembrane</keyword>
<evidence type="ECO:0000313" key="3">
    <source>
        <dbReference type="Proteomes" id="UP000244926"/>
    </source>
</evidence>
<dbReference type="AlphaFoldDB" id="A0A2R8FAY2"/>
<gene>
    <name evidence="2" type="ORF">C10C_0418</name>
</gene>
<organism evidence="2 3">
    <name type="scientific">Chlamydia serpentis</name>
    <dbReference type="NCBI Taxonomy" id="1967782"/>
    <lineage>
        <taxon>Bacteria</taxon>
        <taxon>Pseudomonadati</taxon>
        <taxon>Chlamydiota</taxon>
        <taxon>Chlamydiia</taxon>
        <taxon>Chlamydiales</taxon>
        <taxon>Chlamydiaceae</taxon>
        <taxon>Chlamydia/Chlamydophila group</taxon>
        <taxon>Chlamydia</taxon>
    </lineage>
</organism>
<dbReference type="Proteomes" id="UP000244926">
    <property type="component" value="Chromosome I"/>
</dbReference>
<name>A0A2R8FAY2_9CHLA</name>
<keyword evidence="1" id="KW-0472">Membrane</keyword>
<dbReference type="EMBL" id="LT993738">
    <property type="protein sequence ID" value="SPN73585.1"/>
    <property type="molecule type" value="Genomic_DNA"/>
</dbReference>
<evidence type="ECO:0000256" key="1">
    <source>
        <dbReference type="SAM" id="Phobius"/>
    </source>
</evidence>
<sequence length="338" mass="38981">MKIVSPATSTALPPILNKESLVTKFSRIHFFVISLLALVAGIVLIALALVTLPLVPALIPGIVLVALASVFLIYKFYSTKCMSVISDEAFILLEVWFAEQQHKDMQVNHGAHVKDFKGRSARQYSRLVIKQAKNPELKQIYKEKKYVLLFMYWQLKAIDGINQDSETAIRKIVSCYKLIRACAGNFNEIIRPVFSDLQASHYQEKARAIPPEDHALFCLTYCWYNAPYLTPLRAGPRCILNRYLDLRRQNDARNFFTPGHPFYYARLAFNESVRLYRGLFNINKLQKMYNQKDYSYRQERNLYAILSFIKTTDDGSDFLTQHKNTKRISRLGADGFLL</sequence>
<reference evidence="3" key="1">
    <citation type="submission" date="2017-11" db="EMBL/GenBank/DDBJ databases">
        <authorList>
            <person name="Seth-Smith MB H."/>
        </authorList>
    </citation>
    <scope>NUCLEOTIDE SEQUENCE [LARGE SCALE GENOMIC DNA]</scope>
</reference>
<dbReference type="KEGG" id="csee:C10C_0418"/>
<protein>
    <submittedName>
        <fullName evidence="2">Uncharacterized protein</fullName>
    </submittedName>
</protein>
<proteinExistence type="predicted"/>
<feature type="transmembrane region" description="Helical" evidence="1">
    <location>
        <begin position="28"/>
        <end position="51"/>
    </location>
</feature>
<evidence type="ECO:0000313" key="2">
    <source>
        <dbReference type="EMBL" id="SPN73585.1"/>
    </source>
</evidence>